<dbReference type="GO" id="GO:0005886">
    <property type="term" value="C:plasma membrane"/>
    <property type="evidence" value="ECO:0007669"/>
    <property type="project" value="UniProtKB-SubCell"/>
</dbReference>
<gene>
    <name evidence="9" type="ORF">MGWOODY_Tha272</name>
</gene>
<proteinExistence type="inferred from homology"/>
<accession>A0A160T9S7</accession>
<feature type="transmembrane region" description="Helical" evidence="8">
    <location>
        <begin position="289"/>
        <end position="310"/>
    </location>
</feature>
<organism evidence="9">
    <name type="scientific">hydrothermal vent metagenome</name>
    <dbReference type="NCBI Taxonomy" id="652676"/>
    <lineage>
        <taxon>unclassified sequences</taxon>
        <taxon>metagenomes</taxon>
        <taxon>ecological metagenomes</taxon>
    </lineage>
</organism>
<sequence length="313" mass="33005">MYWQTLLFTLETTMPVILLVVLGIWLKYRGIVDSAFVEASSKLVFRVSLPVLMFMAIATADIQLEQHLELTVFVALAAVIAYFAAVGWATLVGVNVVQYGAFVQASFRSNLGIVGLALCINAYGDAGAVLGALVLAVVTPIYNLLSVWVLAQQGQAVNWRQQWVAMAQNPLIIAIVLAVPFSVSGLEIPTMVARAGNALASMTLPLALIGIGASLSASALKQANRLTWHIVGLKLLILPSLVGVAAWCIGFRHEELAVIVLMFASPTAAAAFVMAGAMKADVKLTANAIALTTLGAGITVSGFVYVIGLLPLV</sequence>
<protein>
    <submittedName>
        <fullName evidence="9">Transporter</fullName>
    </submittedName>
</protein>
<dbReference type="AlphaFoldDB" id="A0A160T9S7"/>
<keyword evidence="7 8" id="KW-0472">Membrane</keyword>
<evidence type="ECO:0000256" key="7">
    <source>
        <dbReference type="ARBA" id="ARBA00023136"/>
    </source>
</evidence>
<dbReference type="GO" id="GO:0055085">
    <property type="term" value="P:transmembrane transport"/>
    <property type="evidence" value="ECO:0007669"/>
    <property type="project" value="InterPro"/>
</dbReference>
<feature type="transmembrane region" description="Helical" evidence="8">
    <location>
        <begin position="47"/>
        <end position="64"/>
    </location>
</feature>
<feature type="transmembrane region" description="Helical" evidence="8">
    <location>
        <begin position="256"/>
        <end position="277"/>
    </location>
</feature>
<dbReference type="InterPro" id="IPR038770">
    <property type="entry name" value="Na+/solute_symporter_sf"/>
</dbReference>
<evidence type="ECO:0000256" key="6">
    <source>
        <dbReference type="ARBA" id="ARBA00022989"/>
    </source>
</evidence>
<feature type="transmembrane region" description="Helical" evidence="8">
    <location>
        <begin position="163"/>
        <end position="186"/>
    </location>
</feature>
<keyword evidence="5 8" id="KW-0812">Transmembrane</keyword>
<feature type="transmembrane region" description="Helical" evidence="8">
    <location>
        <begin position="70"/>
        <end position="93"/>
    </location>
</feature>
<dbReference type="InterPro" id="IPR004776">
    <property type="entry name" value="Mem_transp_PIN-like"/>
</dbReference>
<evidence type="ECO:0000256" key="1">
    <source>
        <dbReference type="ARBA" id="ARBA00004651"/>
    </source>
</evidence>
<keyword evidence="4" id="KW-1003">Cell membrane</keyword>
<feature type="transmembrane region" description="Helical" evidence="8">
    <location>
        <begin position="198"/>
        <end position="220"/>
    </location>
</feature>
<dbReference type="Gene3D" id="1.20.1530.20">
    <property type="match status" value="1"/>
</dbReference>
<evidence type="ECO:0000256" key="5">
    <source>
        <dbReference type="ARBA" id="ARBA00022692"/>
    </source>
</evidence>
<name>A0A160T9S7_9ZZZZ</name>
<evidence type="ECO:0000256" key="4">
    <source>
        <dbReference type="ARBA" id="ARBA00022475"/>
    </source>
</evidence>
<feature type="transmembrane region" description="Helical" evidence="8">
    <location>
        <begin position="232"/>
        <end position="250"/>
    </location>
</feature>
<dbReference type="Pfam" id="PF03547">
    <property type="entry name" value="Mem_trans"/>
    <property type="match status" value="1"/>
</dbReference>
<evidence type="ECO:0000256" key="3">
    <source>
        <dbReference type="ARBA" id="ARBA00022448"/>
    </source>
</evidence>
<feature type="transmembrane region" description="Helical" evidence="8">
    <location>
        <begin position="6"/>
        <end position="26"/>
    </location>
</feature>
<reference evidence="9" key="1">
    <citation type="submission" date="2015-10" db="EMBL/GenBank/DDBJ databases">
        <authorList>
            <person name="Gilbert D.G."/>
        </authorList>
    </citation>
    <scope>NUCLEOTIDE SEQUENCE</scope>
</reference>
<comment type="similarity">
    <text evidence="2">Belongs to the auxin efflux carrier (TC 2.A.69) family.</text>
</comment>
<keyword evidence="6 8" id="KW-1133">Transmembrane helix</keyword>
<evidence type="ECO:0000256" key="8">
    <source>
        <dbReference type="SAM" id="Phobius"/>
    </source>
</evidence>
<keyword evidence="3" id="KW-0813">Transport</keyword>
<evidence type="ECO:0000256" key="2">
    <source>
        <dbReference type="ARBA" id="ARBA00010145"/>
    </source>
</evidence>
<dbReference type="EMBL" id="CZQC01000004">
    <property type="protein sequence ID" value="CUS40118.1"/>
    <property type="molecule type" value="Genomic_DNA"/>
</dbReference>
<dbReference type="PANTHER" id="PTHR36838">
    <property type="entry name" value="AUXIN EFFLUX CARRIER FAMILY PROTEIN"/>
    <property type="match status" value="1"/>
</dbReference>
<evidence type="ECO:0000313" key="9">
    <source>
        <dbReference type="EMBL" id="CUS40118.1"/>
    </source>
</evidence>
<comment type="subcellular location">
    <subcellularLocation>
        <location evidence="1">Cell membrane</location>
        <topology evidence="1">Multi-pass membrane protein</topology>
    </subcellularLocation>
</comment>
<feature type="transmembrane region" description="Helical" evidence="8">
    <location>
        <begin position="129"/>
        <end position="151"/>
    </location>
</feature>
<dbReference type="PANTHER" id="PTHR36838:SF4">
    <property type="entry name" value="AUXIN EFFLUX CARRIER FAMILY PROTEIN"/>
    <property type="match status" value="1"/>
</dbReference>